<dbReference type="AlphaFoldDB" id="A0A7Y4HAA5"/>
<name>A0A7Y4HAA5_9BRAD</name>
<accession>A0A7Y4HAA5</accession>
<evidence type="ECO:0000313" key="2">
    <source>
        <dbReference type="Proteomes" id="UP000528734"/>
    </source>
</evidence>
<keyword evidence="2" id="KW-1185">Reference proteome</keyword>
<dbReference type="EMBL" id="JAAVLW010000012">
    <property type="protein sequence ID" value="NOJ50480.1"/>
    <property type="molecule type" value="Genomic_DNA"/>
</dbReference>
<comment type="caution">
    <text evidence="1">The sequence shown here is derived from an EMBL/GenBank/DDBJ whole genome shotgun (WGS) entry which is preliminary data.</text>
</comment>
<dbReference type="Proteomes" id="UP000528734">
    <property type="component" value="Unassembled WGS sequence"/>
</dbReference>
<dbReference type="RefSeq" id="WP_171713530.1">
    <property type="nucleotide sequence ID" value="NZ_JAAVLW010000012.1"/>
</dbReference>
<organism evidence="1 2">
    <name type="scientific">Bradyrhizobium archetypum</name>
    <dbReference type="NCBI Taxonomy" id="2721160"/>
    <lineage>
        <taxon>Bacteria</taxon>
        <taxon>Pseudomonadati</taxon>
        <taxon>Pseudomonadota</taxon>
        <taxon>Alphaproteobacteria</taxon>
        <taxon>Hyphomicrobiales</taxon>
        <taxon>Nitrobacteraceae</taxon>
        <taxon>Bradyrhizobium</taxon>
    </lineage>
</organism>
<proteinExistence type="predicted"/>
<reference evidence="1 2" key="1">
    <citation type="submission" date="2020-03" db="EMBL/GenBank/DDBJ databases">
        <title>Bradyrhizobium diversity isolated from nodules of Muelleranthus trifoliolatus.</title>
        <authorList>
            <person name="Klepa M."/>
            <person name="Helene L."/>
            <person name="Hungria M."/>
        </authorList>
    </citation>
    <scope>NUCLEOTIDE SEQUENCE [LARGE SCALE GENOMIC DNA]</scope>
    <source>
        <strain evidence="1 2">WSM 1744</strain>
    </source>
</reference>
<gene>
    <name evidence="1" type="ORF">HCN50_30325</name>
</gene>
<protein>
    <submittedName>
        <fullName evidence="1">Uncharacterized protein</fullName>
    </submittedName>
</protein>
<evidence type="ECO:0000313" key="1">
    <source>
        <dbReference type="EMBL" id="NOJ50480.1"/>
    </source>
</evidence>
<sequence length="70" mass="7742">MCFVPVEGKDETYRHVHSRFIVTIPSDPKMIAALAECLGIAPKQFAAFGRGKILIVNDQGRSAAKKKKKK</sequence>